<dbReference type="Proteomes" id="UP000186795">
    <property type="component" value="Unassembled WGS sequence"/>
</dbReference>
<name>A0A1N7J1P0_9BACL</name>
<reference evidence="2" key="1">
    <citation type="submission" date="2017-01" db="EMBL/GenBank/DDBJ databases">
        <authorList>
            <person name="Varghese N."/>
            <person name="Submissions S."/>
        </authorList>
    </citation>
    <scope>NUCLEOTIDE SEQUENCE [LARGE SCALE GENOMIC DNA]</scope>
    <source>
        <strain evidence="2">DSM 45196</strain>
    </source>
</reference>
<accession>A0A1N7J1P0</accession>
<dbReference type="AlphaFoldDB" id="A0A1N7J1P0"/>
<evidence type="ECO:0000313" key="1">
    <source>
        <dbReference type="EMBL" id="SIS43194.1"/>
    </source>
</evidence>
<proteinExistence type="predicted"/>
<gene>
    <name evidence="1" type="ORF">SAMN05421790_101616</name>
</gene>
<organism evidence="1 2">
    <name type="scientific">Kroppenstedtia eburnea</name>
    <dbReference type="NCBI Taxonomy" id="714067"/>
    <lineage>
        <taxon>Bacteria</taxon>
        <taxon>Bacillati</taxon>
        <taxon>Bacillota</taxon>
        <taxon>Bacilli</taxon>
        <taxon>Bacillales</taxon>
        <taxon>Thermoactinomycetaceae</taxon>
        <taxon>Kroppenstedtia</taxon>
    </lineage>
</organism>
<keyword evidence="2" id="KW-1185">Reference proteome</keyword>
<sequence>MERWILLLSAVVRMFETLMQLSQRYGEKYKRKSRKKNPYL</sequence>
<dbReference type="RefSeq" id="WP_009708979.1">
    <property type="nucleotide sequence ID" value="NZ_CP048103.1"/>
</dbReference>
<protein>
    <submittedName>
        <fullName evidence="1">Uncharacterized protein</fullName>
    </submittedName>
</protein>
<evidence type="ECO:0000313" key="2">
    <source>
        <dbReference type="Proteomes" id="UP000186795"/>
    </source>
</evidence>
<dbReference type="EMBL" id="FTOD01000001">
    <property type="protein sequence ID" value="SIS43194.1"/>
    <property type="molecule type" value="Genomic_DNA"/>
</dbReference>